<reference evidence="8 9" key="1">
    <citation type="submission" date="2024-01" db="EMBL/GenBank/DDBJ databases">
        <title>Comparative genomics of Cryptococcus and Kwoniella reveals pathogenesis evolution and contrasting modes of karyotype evolution via chromosome fusion or intercentromeric recombination.</title>
        <authorList>
            <person name="Coelho M.A."/>
            <person name="David-Palma M."/>
            <person name="Shea T."/>
            <person name="Bowers K."/>
            <person name="McGinley-Smith S."/>
            <person name="Mohammad A.W."/>
            <person name="Gnirke A."/>
            <person name="Yurkov A.M."/>
            <person name="Nowrousian M."/>
            <person name="Sun S."/>
            <person name="Cuomo C.A."/>
            <person name="Heitman J."/>
        </authorList>
    </citation>
    <scope>NUCLEOTIDE SEQUENCE [LARGE SCALE GENOMIC DNA]</scope>
    <source>
        <strain evidence="8 9">CBS 6074</strain>
    </source>
</reference>
<dbReference type="InterPro" id="IPR008591">
    <property type="entry name" value="GINS_Sld5"/>
</dbReference>
<protein>
    <recommendedName>
        <fullName evidence="3">DNA replication complex GINS protein SLD5</fullName>
    </recommendedName>
</protein>
<evidence type="ECO:0000313" key="8">
    <source>
        <dbReference type="EMBL" id="WWC90486.1"/>
    </source>
</evidence>
<dbReference type="CDD" id="cd21692">
    <property type="entry name" value="GINS_B_Sld5"/>
    <property type="match status" value="1"/>
</dbReference>
<evidence type="ECO:0000256" key="1">
    <source>
        <dbReference type="ARBA" id="ARBA00004123"/>
    </source>
</evidence>
<dbReference type="PANTHER" id="PTHR21206:SF0">
    <property type="entry name" value="DNA REPLICATION COMPLEX GINS PROTEIN SLD5"/>
    <property type="match status" value="1"/>
</dbReference>
<evidence type="ECO:0000256" key="2">
    <source>
        <dbReference type="ARBA" id="ARBA00008187"/>
    </source>
</evidence>
<sequence length="334" mass="38144">MSFFDDDDDEDDFNSLSSNNPRPGPNPISYGQSGSGSNRASSSREGSVSGSSSFLDRLRSTVSPPPGGQQQQQQQQQQQSRSRASESIYAESLSYNNHRGESSSILGSIQGDDHDIDINEDDDPEDLDLDDENLNDIKKLSKYWVKERGTVDLNPWQGDLIDQIFDKLEQQQKMVNTLRSDPQTSEEEHFKLMLVQTEMERVKYLVRSYVRTRLHKIEKFAHYITITPDMHHLLSGAELSHARRYTELLHTHFQHSVLDSLPEWLRKMDDTYGDGLSMVTKPNRNIPVLIYCRKDCGEITLEGGERAALAKGTTHLVKYRLVDRWINLGWAEVL</sequence>
<keyword evidence="5" id="KW-0539">Nucleus</keyword>
<dbReference type="InterPro" id="IPR038749">
    <property type="entry name" value="Sld5_GINS_A"/>
</dbReference>
<dbReference type="RefSeq" id="XP_066077249.1">
    <property type="nucleotide sequence ID" value="XM_066221152.1"/>
</dbReference>
<feature type="region of interest" description="Disordered" evidence="6">
    <location>
        <begin position="1"/>
        <end position="127"/>
    </location>
</feature>
<accession>A0AAX4JZ26</accession>
<feature type="compositionally biased region" description="Low complexity" evidence="6">
    <location>
        <begin position="31"/>
        <end position="53"/>
    </location>
</feature>
<evidence type="ECO:0000313" key="9">
    <source>
        <dbReference type="Proteomes" id="UP001355207"/>
    </source>
</evidence>
<name>A0AAX4JZ26_9TREE</name>
<feature type="domain" description="GINS subunit" evidence="7">
    <location>
        <begin position="172"/>
        <end position="253"/>
    </location>
</feature>
<evidence type="ECO:0000256" key="6">
    <source>
        <dbReference type="SAM" id="MobiDB-lite"/>
    </source>
</evidence>
<evidence type="ECO:0000256" key="4">
    <source>
        <dbReference type="ARBA" id="ARBA00022705"/>
    </source>
</evidence>
<dbReference type="InterPro" id="IPR036224">
    <property type="entry name" value="GINS_bundle-like_dom_sf"/>
</dbReference>
<evidence type="ECO:0000256" key="5">
    <source>
        <dbReference type="ARBA" id="ARBA00023242"/>
    </source>
</evidence>
<dbReference type="Proteomes" id="UP001355207">
    <property type="component" value="Chromosome 7"/>
</dbReference>
<comment type="similarity">
    <text evidence="2">Belongs to the GINS4/SLD5 family.</text>
</comment>
<dbReference type="GO" id="GO:0000727">
    <property type="term" value="P:double-strand break repair via break-induced replication"/>
    <property type="evidence" value="ECO:0007669"/>
    <property type="project" value="TreeGrafter"/>
</dbReference>
<dbReference type="GeneID" id="91096092"/>
<proteinExistence type="inferred from homology"/>
<comment type="subcellular location">
    <subcellularLocation>
        <location evidence="1">Nucleus</location>
    </subcellularLocation>
</comment>
<dbReference type="Pfam" id="PF05916">
    <property type="entry name" value="Sld5"/>
    <property type="match status" value="1"/>
</dbReference>
<gene>
    <name evidence="8" type="ORF">L201_005422</name>
</gene>
<dbReference type="InterPro" id="IPR031633">
    <property type="entry name" value="SLD5_C"/>
</dbReference>
<keyword evidence="9" id="KW-1185">Reference proteome</keyword>
<feature type="compositionally biased region" description="Polar residues" evidence="6">
    <location>
        <begin position="93"/>
        <end position="107"/>
    </location>
</feature>
<evidence type="ECO:0000259" key="7">
    <source>
        <dbReference type="Pfam" id="PF05916"/>
    </source>
</evidence>
<dbReference type="InterPro" id="IPR021151">
    <property type="entry name" value="GINS_A"/>
</dbReference>
<dbReference type="GO" id="GO:0000811">
    <property type="term" value="C:GINS complex"/>
    <property type="evidence" value="ECO:0007669"/>
    <property type="project" value="TreeGrafter"/>
</dbReference>
<feature type="compositionally biased region" description="Low complexity" evidence="6">
    <location>
        <begin position="69"/>
        <end position="79"/>
    </location>
</feature>
<evidence type="ECO:0000256" key="3">
    <source>
        <dbReference type="ARBA" id="ARBA00014804"/>
    </source>
</evidence>
<dbReference type="EMBL" id="CP144104">
    <property type="protein sequence ID" value="WWC90486.1"/>
    <property type="molecule type" value="Genomic_DNA"/>
</dbReference>
<dbReference type="AlphaFoldDB" id="A0AAX4JZ26"/>
<dbReference type="Gene3D" id="1.20.58.1030">
    <property type="match status" value="1"/>
</dbReference>
<feature type="compositionally biased region" description="Acidic residues" evidence="6">
    <location>
        <begin position="118"/>
        <end position="127"/>
    </location>
</feature>
<dbReference type="GO" id="GO:0006261">
    <property type="term" value="P:DNA-templated DNA replication"/>
    <property type="evidence" value="ECO:0007669"/>
    <property type="project" value="InterPro"/>
</dbReference>
<feature type="compositionally biased region" description="Acidic residues" evidence="6">
    <location>
        <begin position="1"/>
        <end position="13"/>
    </location>
</feature>
<keyword evidence="4" id="KW-0235">DNA replication</keyword>
<dbReference type="PANTHER" id="PTHR21206">
    <property type="entry name" value="SLD5 PROTEIN"/>
    <property type="match status" value="1"/>
</dbReference>
<dbReference type="SUPFAM" id="SSF158573">
    <property type="entry name" value="GINS helical bundle-like"/>
    <property type="match status" value="1"/>
</dbReference>
<dbReference type="CDD" id="cd11711">
    <property type="entry name" value="GINS_A_Sld5"/>
    <property type="match status" value="1"/>
</dbReference>
<organism evidence="8 9">
    <name type="scientific">Kwoniella dendrophila CBS 6074</name>
    <dbReference type="NCBI Taxonomy" id="1295534"/>
    <lineage>
        <taxon>Eukaryota</taxon>
        <taxon>Fungi</taxon>
        <taxon>Dikarya</taxon>
        <taxon>Basidiomycota</taxon>
        <taxon>Agaricomycotina</taxon>
        <taxon>Tremellomycetes</taxon>
        <taxon>Tremellales</taxon>
        <taxon>Cryptococcaceae</taxon>
        <taxon>Kwoniella</taxon>
    </lineage>
</organism>